<dbReference type="GO" id="GO:0000786">
    <property type="term" value="C:nucleosome"/>
    <property type="evidence" value="ECO:0007669"/>
    <property type="project" value="InterPro"/>
</dbReference>
<evidence type="ECO:0000259" key="2">
    <source>
        <dbReference type="PROSITE" id="PS51504"/>
    </source>
</evidence>
<feature type="domain" description="H15" evidence="2">
    <location>
        <begin position="32"/>
        <end position="105"/>
    </location>
</feature>
<dbReference type="KEGG" id="pvt:110069951"/>
<dbReference type="InParanoid" id="A0A6J0SEF0"/>
<evidence type="ECO:0000313" key="3">
    <source>
        <dbReference type="Proteomes" id="UP001652642"/>
    </source>
</evidence>
<dbReference type="InterPro" id="IPR005818">
    <property type="entry name" value="Histone_H1/H5_H15"/>
</dbReference>
<name>A0A6J0SEF0_9SAUR</name>
<dbReference type="Gene3D" id="1.10.10.10">
    <property type="entry name" value="Winged helix-like DNA-binding domain superfamily/Winged helix DNA-binding domain"/>
    <property type="match status" value="1"/>
</dbReference>
<dbReference type="OrthoDB" id="10070184at2759"/>
<organism evidence="3 4">
    <name type="scientific">Pogona vitticeps</name>
    <name type="common">central bearded dragon</name>
    <dbReference type="NCBI Taxonomy" id="103695"/>
    <lineage>
        <taxon>Eukaryota</taxon>
        <taxon>Metazoa</taxon>
        <taxon>Chordata</taxon>
        <taxon>Craniata</taxon>
        <taxon>Vertebrata</taxon>
        <taxon>Euteleostomi</taxon>
        <taxon>Lepidosauria</taxon>
        <taxon>Squamata</taxon>
        <taxon>Bifurcata</taxon>
        <taxon>Unidentata</taxon>
        <taxon>Episquamata</taxon>
        <taxon>Toxicofera</taxon>
        <taxon>Iguania</taxon>
        <taxon>Acrodonta</taxon>
        <taxon>Agamidae</taxon>
        <taxon>Amphibolurinae</taxon>
        <taxon>Pogona</taxon>
    </lineage>
</organism>
<evidence type="ECO:0000313" key="4">
    <source>
        <dbReference type="RefSeq" id="XP_020633183.2"/>
    </source>
</evidence>
<feature type="region of interest" description="Disordered" evidence="1">
    <location>
        <begin position="94"/>
        <end position="177"/>
    </location>
</feature>
<dbReference type="SMART" id="SM00526">
    <property type="entry name" value="H15"/>
    <property type="match status" value="1"/>
</dbReference>
<dbReference type="Pfam" id="PF00538">
    <property type="entry name" value="Linker_histone"/>
    <property type="match status" value="1"/>
</dbReference>
<dbReference type="InterPro" id="IPR036388">
    <property type="entry name" value="WH-like_DNA-bd_sf"/>
</dbReference>
<protein>
    <submittedName>
        <fullName evidence="4">Histone H1.4-like</fullName>
    </submittedName>
</protein>
<accession>A0A6J0SEF0</accession>
<dbReference type="PROSITE" id="PS51504">
    <property type="entry name" value="H15"/>
    <property type="match status" value="1"/>
</dbReference>
<sequence>MVRGKRVQGSPEAAEASTAAALEPAKKGKNRSSGSLSQLILQAFETGLPRKGLTLAALKKSLTEAGFNVNKNNSRLKSELRTLVSNGLLIRVTGSGVSGTFKRGRGRAARKPTKSEKRKARKATAAQRASAKNHKPKKPRKKQPAVTKPKGLQNRASAAGSDRKRQLNKHQTTKKPG</sequence>
<gene>
    <name evidence="4" type="primary">LOC110069951</name>
</gene>
<feature type="region of interest" description="Disordered" evidence="1">
    <location>
        <begin position="1"/>
        <end position="34"/>
    </location>
</feature>
<reference evidence="3" key="1">
    <citation type="submission" date="2025-05" db="UniProtKB">
        <authorList>
            <consortium name="RefSeq"/>
        </authorList>
    </citation>
    <scope>NUCLEOTIDE SEQUENCE [LARGE SCALE GENOMIC DNA]</scope>
</reference>
<dbReference type="AlphaFoldDB" id="A0A6J0SEF0"/>
<feature type="compositionally biased region" description="Basic residues" evidence="1">
    <location>
        <begin position="166"/>
        <end position="177"/>
    </location>
</feature>
<dbReference type="GeneID" id="110069951"/>
<keyword evidence="3" id="KW-1185">Reference proteome</keyword>
<feature type="compositionally biased region" description="Low complexity" evidence="1">
    <location>
        <begin position="10"/>
        <end position="23"/>
    </location>
</feature>
<dbReference type="GO" id="GO:0006334">
    <property type="term" value="P:nucleosome assembly"/>
    <property type="evidence" value="ECO:0007669"/>
    <property type="project" value="InterPro"/>
</dbReference>
<feature type="compositionally biased region" description="Basic residues" evidence="1">
    <location>
        <begin position="102"/>
        <end position="122"/>
    </location>
</feature>
<proteinExistence type="predicted"/>
<evidence type="ECO:0000256" key="1">
    <source>
        <dbReference type="SAM" id="MobiDB-lite"/>
    </source>
</evidence>
<dbReference type="Proteomes" id="UP001652642">
    <property type="component" value="Chromosome 2"/>
</dbReference>
<reference evidence="4" key="2">
    <citation type="submission" date="2025-08" db="UniProtKB">
        <authorList>
            <consortium name="RefSeq"/>
        </authorList>
    </citation>
    <scope>IDENTIFICATION</scope>
</reference>
<feature type="compositionally biased region" description="Basic residues" evidence="1">
    <location>
        <begin position="131"/>
        <end position="143"/>
    </location>
</feature>
<dbReference type="GO" id="GO:0003677">
    <property type="term" value="F:DNA binding"/>
    <property type="evidence" value="ECO:0007669"/>
    <property type="project" value="InterPro"/>
</dbReference>
<dbReference type="SUPFAM" id="SSF46785">
    <property type="entry name" value="Winged helix' DNA-binding domain"/>
    <property type="match status" value="1"/>
</dbReference>
<dbReference type="RefSeq" id="XP_020633183.2">
    <property type="nucleotide sequence ID" value="XM_020777524.2"/>
</dbReference>
<dbReference type="InterPro" id="IPR036390">
    <property type="entry name" value="WH_DNA-bd_sf"/>
</dbReference>